<dbReference type="EMBL" id="JAAGRN010000002">
    <property type="protein sequence ID" value="NDY82509.1"/>
    <property type="molecule type" value="Genomic_DNA"/>
</dbReference>
<gene>
    <name evidence="1" type="ORF">G3I67_04615</name>
</gene>
<name>A0A6B2QZB7_9BURK</name>
<comment type="caution">
    <text evidence="1">The sequence shown here is derived from an EMBL/GenBank/DDBJ whole genome shotgun (WGS) entry which is preliminary data.</text>
</comment>
<organism evidence="1">
    <name type="scientific">Sheuella amnicola</name>
    <dbReference type="NCBI Taxonomy" id="2707330"/>
    <lineage>
        <taxon>Bacteria</taxon>
        <taxon>Pseudomonadati</taxon>
        <taxon>Pseudomonadota</taxon>
        <taxon>Betaproteobacteria</taxon>
        <taxon>Burkholderiales</taxon>
        <taxon>Alcaligenaceae</taxon>
        <taxon>Sheuella</taxon>
    </lineage>
</organism>
<accession>A0A6B2QZB7</accession>
<sequence length="230" mass="23879">MSTQRIFKESTSGVLRYLSMTVATAGLVMLAACAPTQTARTTPAPIDNLSAPTPPKASLTLVQLCAPNGRKCEMAFVQIKQGADPVALVRDYYRRTTGGALPAVSIESSCSTGWAAAVESEQGSVRAGGVLHAQAAVCGYPTAESAINKALDICDAKTSGGCRKSNRIKADWGRWDSATVNAQSLDTGRPEKAWSFSGGQMCNSTVPLVVSAACPAEPAALLRAAGVKFP</sequence>
<dbReference type="RefSeq" id="WP_163651975.1">
    <property type="nucleotide sequence ID" value="NZ_JAAGRN010000002.1"/>
</dbReference>
<evidence type="ECO:0000313" key="1">
    <source>
        <dbReference type="EMBL" id="NDY82509.1"/>
    </source>
</evidence>
<reference evidence="1" key="1">
    <citation type="submission" date="2020-02" db="EMBL/GenBank/DDBJ databases">
        <authorList>
            <person name="Chen W.-M."/>
        </authorList>
    </citation>
    <scope>NUCLEOTIDE SEQUENCE</scope>
    <source>
        <strain evidence="1">NBD-18</strain>
    </source>
</reference>
<proteinExistence type="predicted"/>
<dbReference type="AlphaFoldDB" id="A0A6B2QZB7"/>
<dbReference type="PROSITE" id="PS51257">
    <property type="entry name" value="PROKAR_LIPOPROTEIN"/>
    <property type="match status" value="1"/>
</dbReference>
<protein>
    <submittedName>
        <fullName evidence="1">Uncharacterized protein</fullName>
    </submittedName>
</protein>